<accession>A0ACC2JUY1</accession>
<evidence type="ECO:0000313" key="1">
    <source>
        <dbReference type="EMBL" id="KAJ8131332.1"/>
    </source>
</evidence>
<evidence type="ECO:0000313" key="2">
    <source>
        <dbReference type="Proteomes" id="UP001153332"/>
    </source>
</evidence>
<reference evidence="1" key="1">
    <citation type="submission" date="2022-12" db="EMBL/GenBank/DDBJ databases">
        <title>Genome Sequence of Lasiodiplodia mahajangana.</title>
        <authorList>
            <person name="Buettner E."/>
        </authorList>
    </citation>
    <scope>NUCLEOTIDE SEQUENCE</scope>
    <source>
        <strain evidence="1">VT137</strain>
    </source>
</reference>
<dbReference type="Proteomes" id="UP001153332">
    <property type="component" value="Unassembled WGS sequence"/>
</dbReference>
<sequence length="475" mass="54674">MVCGYEDPISNSPRGRGCSNPQGSTTYVDKPCRPEADSAAGKHKTRREELLAQLGHQDNTREVQHMLDQSRNLDLNMRRGISEAQQILYGPRDAGGYTDKHSWCGSPGVTGRTAKAPWELDSDEDSDDGQRDTSYLTLDGKHVIQKQYKLINGHWALISYRKELHEVDHFLLLQLQEKRERELAKERRKTERKGTREGDNSNIDQENHCRDPTSLSIYRAMSFEAGEYMAKGKQAAGEPNVYQTPTTSWNFINEARAAIVRDHQTQPQIGGVKRLFWDPPLNRYETPTPPPSPPPPDEEDFRRMLDMWRDSSLKREKAREERLERQTAKESAPPPPSFKMRAERIDFDSPEELYYNSGNDFEDEQDAESSSAPARCVSGESTRHTQGERFDQDIIYNYLEDNDSANSHDTVHETPVYEPLGWRKSASWGKSQSRASDEEEEDLDVWQKIADEDTEGKKPQRRVRFELPPDHSYKW</sequence>
<dbReference type="EMBL" id="JAPUUL010000311">
    <property type="protein sequence ID" value="KAJ8131332.1"/>
    <property type="molecule type" value="Genomic_DNA"/>
</dbReference>
<organism evidence="1 2">
    <name type="scientific">Lasiodiplodia mahajangana</name>
    <dbReference type="NCBI Taxonomy" id="1108764"/>
    <lineage>
        <taxon>Eukaryota</taxon>
        <taxon>Fungi</taxon>
        <taxon>Dikarya</taxon>
        <taxon>Ascomycota</taxon>
        <taxon>Pezizomycotina</taxon>
        <taxon>Dothideomycetes</taxon>
        <taxon>Dothideomycetes incertae sedis</taxon>
        <taxon>Botryosphaeriales</taxon>
        <taxon>Botryosphaeriaceae</taxon>
        <taxon>Lasiodiplodia</taxon>
    </lineage>
</organism>
<proteinExistence type="predicted"/>
<comment type="caution">
    <text evidence="1">The sequence shown here is derived from an EMBL/GenBank/DDBJ whole genome shotgun (WGS) entry which is preliminary data.</text>
</comment>
<name>A0ACC2JUY1_9PEZI</name>
<gene>
    <name evidence="1" type="ORF">O1611_g2296</name>
</gene>
<keyword evidence="2" id="KW-1185">Reference proteome</keyword>
<protein>
    <submittedName>
        <fullName evidence="1">Uncharacterized protein</fullName>
    </submittedName>
</protein>